<evidence type="ECO:0000256" key="1">
    <source>
        <dbReference type="SAM" id="MobiDB-lite"/>
    </source>
</evidence>
<feature type="compositionally biased region" description="Low complexity" evidence="1">
    <location>
        <begin position="263"/>
        <end position="277"/>
    </location>
</feature>
<keyword evidence="3" id="KW-1185">Reference proteome</keyword>
<evidence type="ECO:0000313" key="2">
    <source>
        <dbReference type="EMBL" id="VEL29751.1"/>
    </source>
</evidence>
<feature type="non-terminal residue" evidence="2">
    <location>
        <position position="330"/>
    </location>
</feature>
<proteinExistence type="predicted"/>
<comment type="caution">
    <text evidence="2">The sequence shown here is derived from an EMBL/GenBank/DDBJ whole genome shotgun (WGS) entry which is preliminary data.</text>
</comment>
<name>A0A3S5B028_9PLAT</name>
<dbReference type="OrthoDB" id="10264655at2759"/>
<evidence type="ECO:0008006" key="4">
    <source>
        <dbReference type="Google" id="ProtNLM"/>
    </source>
</evidence>
<accession>A0A3S5B028</accession>
<dbReference type="Proteomes" id="UP000784294">
    <property type="component" value="Unassembled WGS sequence"/>
</dbReference>
<feature type="compositionally biased region" description="Polar residues" evidence="1">
    <location>
        <begin position="68"/>
        <end position="89"/>
    </location>
</feature>
<gene>
    <name evidence="2" type="ORF">PXEA_LOCUS23191</name>
</gene>
<feature type="region of interest" description="Disordered" evidence="1">
    <location>
        <begin position="63"/>
        <end position="106"/>
    </location>
</feature>
<evidence type="ECO:0000313" key="3">
    <source>
        <dbReference type="Proteomes" id="UP000784294"/>
    </source>
</evidence>
<organism evidence="2 3">
    <name type="scientific">Protopolystoma xenopodis</name>
    <dbReference type="NCBI Taxonomy" id="117903"/>
    <lineage>
        <taxon>Eukaryota</taxon>
        <taxon>Metazoa</taxon>
        <taxon>Spiralia</taxon>
        <taxon>Lophotrochozoa</taxon>
        <taxon>Platyhelminthes</taxon>
        <taxon>Monogenea</taxon>
        <taxon>Polyopisthocotylea</taxon>
        <taxon>Polystomatidea</taxon>
        <taxon>Polystomatidae</taxon>
        <taxon>Protopolystoma</taxon>
    </lineage>
</organism>
<feature type="region of interest" description="Disordered" evidence="1">
    <location>
        <begin position="166"/>
        <end position="313"/>
    </location>
</feature>
<dbReference type="EMBL" id="CAAALY010105882">
    <property type="protein sequence ID" value="VEL29751.1"/>
    <property type="molecule type" value="Genomic_DNA"/>
</dbReference>
<dbReference type="AlphaFoldDB" id="A0A3S5B028"/>
<protein>
    <recommendedName>
        <fullName evidence="4">Cyclin C-terminal domain-containing protein</fullName>
    </recommendedName>
</protein>
<reference evidence="2" key="1">
    <citation type="submission" date="2018-11" db="EMBL/GenBank/DDBJ databases">
        <authorList>
            <consortium name="Pathogen Informatics"/>
        </authorList>
    </citation>
    <scope>NUCLEOTIDE SEQUENCE</scope>
</reference>
<sequence length="330" mass="35065">MAACKLDVPLPLHPAWYEMFNVDDESVREVAFMLIRLYARPKPDIFYLEEKLADLRRSRAEARELGQQAKQSLTYSSGQSTPNPTSTEAGSAAISPGNVELAPSNASNTLTSNPNLANAVATAMAVAANIVAAKSNSGLASSIVPSDPRPSVNPVKLASAFQQAALTNGKADPSAKEPDFISPGEASSSSGGGGDTKARLMTASAADSYRDNRSSKKSTYGLAKEAKREHGGSSSTHKRRRPSRSRSPAPLPYGEKVQRVKNSESSSHSRTVHSSSVADVERSRPNQDTNKSISSISRSGDVSPHSQCDDISLSSAIFDSSQLAFISRLR</sequence>